<dbReference type="EMBL" id="OX459124">
    <property type="protein sequence ID" value="CAI9113019.1"/>
    <property type="molecule type" value="Genomic_DNA"/>
</dbReference>
<keyword evidence="8" id="KW-1185">Reference proteome</keyword>
<comment type="subcellular location">
    <subcellularLocation>
        <location evidence="1">Nucleus</location>
    </subcellularLocation>
</comment>
<dbReference type="PANTHER" id="PTHR31541">
    <property type="entry name" value="B3 DOMAIN PLANT PROTEIN-RELATED"/>
    <property type="match status" value="1"/>
</dbReference>
<dbReference type="InterPro" id="IPR005508">
    <property type="entry name" value="At2g31720-like"/>
</dbReference>
<dbReference type="SUPFAM" id="SSF101936">
    <property type="entry name" value="DNA-binding pseudobarrel domain"/>
    <property type="match status" value="1"/>
</dbReference>
<evidence type="ECO:0000256" key="1">
    <source>
        <dbReference type="ARBA" id="ARBA00004123"/>
    </source>
</evidence>
<keyword evidence="5" id="KW-0539">Nucleus</keyword>
<dbReference type="Proteomes" id="UP001161247">
    <property type="component" value="Chromosome 7"/>
</dbReference>
<dbReference type="Gene3D" id="2.40.330.10">
    <property type="entry name" value="DNA-binding pseudobarrel domain"/>
    <property type="match status" value="1"/>
</dbReference>
<dbReference type="GO" id="GO:0003677">
    <property type="term" value="F:DNA binding"/>
    <property type="evidence" value="ECO:0007669"/>
    <property type="project" value="UniProtKB-KW"/>
</dbReference>
<evidence type="ECO:0000256" key="5">
    <source>
        <dbReference type="ARBA" id="ARBA00023242"/>
    </source>
</evidence>
<dbReference type="GO" id="GO:0005634">
    <property type="term" value="C:nucleus"/>
    <property type="evidence" value="ECO:0007669"/>
    <property type="project" value="UniProtKB-SubCell"/>
</dbReference>
<evidence type="ECO:0000313" key="8">
    <source>
        <dbReference type="Proteomes" id="UP001161247"/>
    </source>
</evidence>
<keyword evidence="2" id="KW-0805">Transcription regulation</keyword>
<dbReference type="Pfam" id="PF03754">
    <property type="entry name" value="At2g31720-like"/>
    <property type="match status" value="1"/>
</dbReference>
<dbReference type="AlphaFoldDB" id="A0AAV1DYI4"/>
<keyword evidence="3" id="KW-0238">DNA-binding</keyword>
<protein>
    <submittedName>
        <fullName evidence="7">OLC1v1013540C1</fullName>
    </submittedName>
</protein>
<evidence type="ECO:0000256" key="4">
    <source>
        <dbReference type="ARBA" id="ARBA00023163"/>
    </source>
</evidence>
<feature type="region of interest" description="Disordered" evidence="6">
    <location>
        <begin position="183"/>
        <end position="203"/>
    </location>
</feature>
<evidence type="ECO:0000256" key="6">
    <source>
        <dbReference type="SAM" id="MobiDB-lite"/>
    </source>
</evidence>
<dbReference type="PANTHER" id="PTHR31541:SF25">
    <property type="entry name" value="GAMMA-GLIADIN B"/>
    <property type="match status" value="1"/>
</dbReference>
<organism evidence="7 8">
    <name type="scientific">Oldenlandia corymbosa var. corymbosa</name>
    <dbReference type="NCBI Taxonomy" id="529605"/>
    <lineage>
        <taxon>Eukaryota</taxon>
        <taxon>Viridiplantae</taxon>
        <taxon>Streptophyta</taxon>
        <taxon>Embryophyta</taxon>
        <taxon>Tracheophyta</taxon>
        <taxon>Spermatophyta</taxon>
        <taxon>Magnoliopsida</taxon>
        <taxon>eudicotyledons</taxon>
        <taxon>Gunneridae</taxon>
        <taxon>Pentapetalae</taxon>
        <taxon>asterids</taxon>
        <taxon>lamiids</taxon>
        <taxon>Gentianales</taxon>
        <taxon>Rubiaceae</taxon>
        <taxon>Rubioideae</taxon>
        <taxon>Spermacoceae</taxon>
        <taxon>Hedyotis-Oldenlandia complex</taxon>
        <taxon>Oldenlandia</taxon>
    </lineage>
</organism>
<evidence type="ECO:0000313" key="7">
    <source>
        <dbReference type="EMBL" id="CAI9113019.1"/>
    </source>
</evidence>
<sequence>MRKLDILASVAAEAYEEERRQRRLENRAAESVRNWGCTSKRSEFRNRHRTSKTIPLSGGNDYHLLPGTSGLKDNDHLLLPGISGMDSKPRKVMAIKFTLKKNQVGINGTEHNVDDTPRKIEKDTVKTEKPEGIHANFMAGIPSLNLPFKKRIRFEDNCPEFTIKKRKTGHDHHHKVTEIPTLDLNKPPKIKKDNGPHPPPDLPVGYRNKILERAGNREVGKTVLVIQKRLTKTDLQGNQNRFSIPKRKIKNEFLNNPDKELLKQRDEDGHCKVLTLEVIEPQDRVESVNLRRWLMNKEHGKPSVSYVLNGDGWKNIRDGNNFQIGNLVQLWSVELDKRPCLIFVKLEQN</sequence>
<name>A0AAV1DYI4_OLDCO</name>
<accession>A0AAV1DYI4</accession>
<keyword evidence="4" id="KW-0804">Transcription</keyword>
<dbReference type="InterPro" id="IPR015300">
    <property type="entry name" value="DNA-bd_pseudobarrel_sf"/>
</dbReference>
<evidence type="ECO:0000256" key="2">
    <source>
        <dbReference type="ARBA" id="ARBA00023015"/>
    </source>
</evidence>
<gene>
    <name evidence="7" type="ORF">OLC1_LOCUS20108</name>
</gene>
<proteinExistence type="predicted"/>
<reference evidence="7" key="1">
    <citation type="submission" date="2023-03" db="EMBL/GenBank/DDBJ databases">
        <authorList>
            <person name="Julca I."/>
        </authorList>
    </citation>
    <scope>NUCLEOTIDE SEQUENCE</scope>
</reference>
<evidence type="ECO:0000256" key="3">
    <source>
        <dbReference type="ARBA" id="ARBA00023125"/>
    </source>
</evidence>